<proteinExistence type="inferred from homology"/>
<protein>
    <recommendedName>
        <fullName evidence="13">Tectonic domain-containing protein</fullName>
    </recommendedName>
</protein>
<dbReference type="GO" id="GO:0060271">
    <property type="term" value="P:cilium assembly"/>
    <property type="evidence" value="ECO:0007669"/>
    <property type="project" value="TreeGrafter"/>
</dbReference>
<keyword evidence="4" id="KW-0732">Signal</keyword>
<keyword evidence="6" id="KW-0325">Glycoprotein</keyword>
<evidence type="ECO:0000259" key="9">
    <source>
        <dbReference type="Pfam" id="PF07773"/>
    </source>
</evidence>
<feature type="domain" description="Tectonic-1-3" evidence="9">
    <location>
        <begin position="339"/>
        <end position="510"/>
    </location>
</feature>
<evidence type="ECO:0000256" key="6">
    <source>
        <dbReference type="ARBA" id="ARBA00023180"/>
    </source>
</evidence>
<evidence type="ECO:0000256" key="5">
    <source>
        <dbReference type="ARBA" id="ARBA00022794"/>
    </source>
</evidence>
<dbReference type="PANTHER" id="PTHR14611:SF2">
    <property type="entry name" value="TECTONIC"/>
    <property type="match status" value="1"/>
</dbReference>
<evidence type="ECO:0000256" key="4">
    <source>
        <dbReference type="ARBA" id="ARBA00022729"/>
    </source>
</evidence>
<dbReference type="STRING" id="13249.T1HBJ0"/>
<dbReference type="GO" id="GO:0005929">
    <property type="term" value="C:cilium"/>
    <property type="evidence" value="ECO:0007669"/>
    <property type="project" value="UniProtKB-ARBA"/>
</dbReference>
<accession>T1HBJ0</accession>
<name>T1HBJ0_RHOPR</name>
<evidence type="ECO:0000256" key="8">
    <source>
        <dbReference type="ARBA" id="ARBA00023273"/>
    </source>
</evidence>
<dbReference type="AlphaFoldDB" id="T1HBJ0"/>
<keyword evidence="3" id="KW-0963">Cytoplasm</keyword>
<feature type="domain" description="Tectonic-1-3" evidence="9">
    <location>
        <begin position="524"/>
        <end position="723"/>
    </location>
</feature>
<evidence type="ECO:0000259" key="10">
    <source>
        <dbReference type="Pfam" id="PF25752"/>
    </source>
</evidence>
<organism evidence="11 12">
    <name type="scientific">Rhodnius prolixus</name>
    <name type="common">Triatomid bug</name>
    <dbReference type="NCBI Taxonomy" id="13249"/>
    <lineage>
        <taxon>Eukaryota</taxon>
        <taxon>Metazoa</taxon>
        <taxon>Ecdysozoa</taxon>
        <taxon>Arthropoda</taxon>
        <taxon>Hexapoda</taxon>
        <taxon>Insecta</taxon>
        <taxon>Pterygota</taxon>
        <taxon>Neoptera</taxon>
        <taxon>Paraneoptera</taxon>
        <taxon>Hemiptera</taxon>
        <taxon>Heteroptera</taxon>
        <taxon>Panheteroptera</taxon>
        <taxon>Cimicomorpha</taxon>
        <taxon>Reduviidae</taxon>
        <taxon>Triatominae</taxon>
        <taxon>Rhodnius</taxon>
    </lineage>
</organism>
<dbReference type="OMA" id="DGDCSPD"/>
<sequence>MAELYIIGQIIGARNFRHKSLFCKWGIHAGAGWQLISGLKEGQTQVDNPGYDEMTYWCHPIDVHFATKGIPGWPKLYLQVYHYDEFGRSEICGYGYCFIPTTPGSHLVTCSTWKPVGKLYDKFSEYFIGGGPQLRNPDIIFNGLDRYRLCTEPMGSVEIEFNLIQKNFQNDVEEENITISEVPLFQNISVIEALNTSETSYLMDTDETSSRTIDSSVGSQTPTTSMVGECDINCCCDNDCSEDDKNVFTTCFPDSFHAHRTGLCYSPKFLYKNNTSYKVLKEDKGLLCIAQDNLPERLHYRNQKILSTFSAFNKIWKRRKHFLWTLLQSNEMYIFRNDHHYKFGVPIWRFNNPGSLTTIAFPISIYSRMCEDMRIIKYLENFESVCLVQSPASRKSCENNNALNAAKLINTTLISNPLLVNISNLEAISEEHLVTIQTILCVDGNGCLETKQIPEPIYDHTSNLCRNTIKSVQYVIRHNGTSGIKEAQCTITLHNIYLNVAFKQEYKVTFEWAKNESNIFERSGTPGYIDGKPVITGNLVKNKVGDKLEERVYINNEGKQWLSFPKGSKSGLCDGRINVMFNHNMLSQCTIKLEMVNFTKSCEALHEQVWNVLLNGHKINASNPQQLNVLISSQGNPVPDVLKEWVPILIETPLEYDFKRARCPTLISGISYHVLYSYYGPMAKPQAKIIGVLAKTYTSNLMCANGDRGGCLFKISTSVTFTDVSQKAVSKFAKPPIIKIKLPSDFFYPFTASANRLEFSFFMIISNFILFFLYNLKRQFILFTKYRYQLELSQDFGPGYNCVDS</sequence>
<dbReference type="HOGENOM" id="CLU_018942_0_0_1"/>
<dbReference type="Pfam" id="PF07162">
    <property type="entry name" value="B9-C2"/>
    <property type="match status" value="1"/>
</dbReference>
<dbReference type="InterPro" id="IPR040354">
    <property type="entry name" value="TCTN1-3"/>
</dbReference>
<keyword evidence="5" id="KW-0970">Cilium biogenesis/degradation</keyword>
<dbReference type="InParanoid" id="T1HBJ0"/>
<dbReference type="PROSITE" id="PS51381">
    <property type="entry name" value="C2_B9"/>
    <property type="match status" value="1"/>
</dbReference>
<comment type="similarity">
    <text evidence="2">Belongs to the tectonic family.</text>
</comment>
<dbReference type="Pfam" id="PF25752">
    <property type="entry name" value="DUF1619_N"/>
    <property type="match status" value="1"/>
</dbReference>
<keyword evidence="7" id="KW-0206">Cytoskeleton</keyword>
<dbReference type="InterPro" id="IPR057724">
    <property type="entry name" value="TCTN1-3_N"/>
</dbReference>
<reference evidence="11" key="1">
    <citation type="submission" date="2015-05" db="UniProtKB">
        <authorList>
            <consortium name="EnsemblMetazoa"/>
        </authorList>
    </citation>
    <scope>IDENTIFICATION</scope>
</reference>
<dbReference type="EnsemblMetazoa" id="RPRC001402-RA">
    <property type="protein sequence ID" value="RPRC001402-PA"/>
    <property type="gene ID" value="RPRC001402"/>
</dbReference>
<feature type="domain" description="Tectonic-1-3 N-terminal" evidence="10">
    <location>
        <begin position="227"/>
        <end position="303"/>
    </location>
</feature>
<dbReference type="Pfam" id="PF07773">
    <property type="entry name" value="TCTN_DUF1619"/>
    <property type="match status" value="2"/>
</dbReference>
<dbReference type="VEuPathDB" id="VectorBase:RPRC001402"/>
<dbReference type="eggNOG" id="KOG4028">
    <property type="taxonomic scope" value="Eukaryota"/>
</dbReference>
<dbReference type="InterPro" id="IPR011677">
    <property type="entry name" value="TCTN1-3_dom"/>
</dbReference>
<evidence type="ECO:0000256" key="1">
    <source>
        <dbReference type="ARBA" id="ARBA00004120"/>
    </source>
</evidence>
<dbReference type="InterPro" id="IPR010796">
    <property type="entry name" value="C2_B9-type_dom"/>
</dbReference>
<evidence type="ECO:0008006" key="13">
    <source>
        <dbReference type="Google" id="ProtNLM"/>
    </source>
</evidence>
<dbReference type="Proteomes" id="UP000015103">
    <property type="component" value="Unassembled WGS sequence"/>
</dbReference>
<dbReference type="PANTHER" id="PTHR14611">
    <property type="entry name" value="TECTONIC FAMILY MEMBER"/>
    <property type="match status" value="1"/>
</dbReference>
<evidence type="ECO:0000256" key="3">
    <source>
        <dbReference type="ARBA" id="ARBA00022490"/>
    </source>
</evidence>
<dbReference type="EMBL" id="ACPB03002623">
    <property type="status" value="NOT_ANNOTATED_CDS"/>
    <property type="molecule type" value="Genomic_DNA"/>
</dbReference>
<dbReference type="FunCoup" id="T1HBJ0">
    <property type="interactions" value="40"/>
</dbReference>
<evidence type="ECO:0000256" key="2">
    <source>
        <dbReference type="ARBA" id="ARBA00007633"/>
    </source>
</evidence>
<evidence type="ECO:0000313" key="12">
    <source>
        <dbReference type="Proteomes" id="UP000015103"/>
    </source>
</evidence>
<evidence type="ECO:0000256" key="7">
    <source>
        <dbReference type="ARBA" id="ARBA00023212"/>
    </source>
</evidence>
<evidence type="ECO:0000313" key="11">
    <source>
        <dbReference type="EnsemblMetazoa" id="RPRC001402-PA"/>
    </source>
</evidence>
<keyword evidence="8" id="KW-0966">Cell projection</keyword>
<comment type="subcellular location">
    <subcellularLocation>
        <location evidence="1">Cytoplasm</location>
        <location evidence="1">Cytoskeleton</location>
        <location evidence="1">Cilium basal body</location>
    </subcellularLocation>
</comment>
<keyword evidence="12" id="KW-1185">Reference proteome</keyword>